<name>A0A847RZM1_9NEIS</name>
<reference evidence="2 3" key="1">
    <citation type="submission" date="2020-04" db="EMBL/GenBank/DDBJ databases">
        <title>Draft genome of Leeia sp. IMCC25680.</title>
        <authorList>
            <person name="Song J."/>
            <person name="Cho J.-C."/>
        </authorList>
    </citation>
    <scope>NUCLEOTIDE SEQUENCE [LARGE SCALE GENOMIC DNA]</scope>
    <source>
        <strain evidence="2 3">IMCC25680</strain>
    </source>
</reference>
<organism evidence="2 3">
    <name type="scientific">Leeia aquatica</name>
    <dbReference type="NCBI Taxonomy" id="2725557"/>
    <lineage>
        <taxon>Bacteria</taxon>
        <taxon>Pseudomonadati</taxon>
        <taxon>Pseudomonadota</taxon>
        <taxon>Betaproteobacteria</taxon>
        <taxon>Neisseriales</taxon>
        <taxon>Leeiaceae</taxon>
        <taxon>Leeia</taxon>
    </lineage>
</organism>
<dbReference type="AlphaFoldDB" id="A0A847RZM1"/>
<evidence type="ECO:0000313" key="2">
    <source>
        <dbReference type="EMBL" id="NLR75121.1"/>
    </source>
</evidence>
<comment type="caution">
    <text evidence="2">The sequence shown here is derived from an EMBL/GenBank/DDBJ whole genome shotgun (WGS) entry which is preliminary data.</text>
</comment>
<dbReference type="RefSeq" id="WP_168876673.1">
    <property type="nucleotide sequence ID" value="NZ_JABAIM010000001.1"/>
</dbReference>
<dbReference type="EMBL" id="JABAIM010000001">
    <property type="protein sequence ID" value="NLR75121.1"/>
    <property type="molecule type" value="Genomic_DNA"/>
</dbReference>
<protein>
    <recommendedName>
        <fullName evidence="4">Lipoprotein</fullName>
    </recommendedName>
</protein>
<feature type="region of interest" description="Disordered" evidence="1">
    <location>
        <begin position="48"/>
        <end position="67"/>
    </location>
</feature>
<sequence length="199" mass="22144">MIRPILLGVVLLGLGGCATLTVREPMPSDPELQQQLLGRWRCIAPRQVKEAPQSEGQSKPEDERGWLDVQPSGTVIVSDDQGGRPERFRVTMSRLDQRLLFFAQTAKPSSKPQWLVLGGAWEGEGFWMVMASEYKNLHRAVRQGQVAGKADRNGGVQLQVPARQLPALIARYGQHWFDPKDAIHCVRDVNEKPAKEASA</sequence>
<keyword evidence="3" id="KW-1185">Reference proteome</keyword>
<gene>
    <name evidence="2" type="ORF">HF682_08110</name>
</gene>
<evidence type="ECO:0008006" key="4">
    <source>
        <dbReference type="Google" id="ProtNLM"/>
    </source>
</evidence>
<accession>A0A847RZM1</accession>
<dbReference type="PROSITE" id="PS51257">
    <property type="entry name" value="PROKAR_LIPOPROTEIN"/>
    <property type="match status" value="1"/>
</dbReference>
<proteinExistence type="predicted"/>
<evidence type="ECO:0000256" key="1">
    <source>
        <dbReference type="SAM" id="MobiDB-lite"/>
    </source>
</evidence>
<evidence type="ECO:0000313" key="3">
    <source>
        <dbReference type="Proteomes" id="UP000587991"/>
    </source>
</evidence>
<dbReference type="Proteomes" id="UP000587991">
    <property type="component" value="Unassembled WGS sequence"/>
</dbReference>